<feature type="transmembrane region" description="Helical" evidence="1">
    <location>
        <begin position="63"/>
        <end position="84"/>
    </location>
</feature>
<feature type="transmembrane region" description="Helical" evidence="1">
    <location>
        <begin position="436"/>
        <end position="453"/>
    </location>
</feature>
<organism evidence="3 4">
    <name type="scientific">Sediminivirga luteola</name>
    <dbReference type="NCBI Taxonomy" id="1774748"/>
    <lineage>
        <taxon>Bacteria</taxon>
        <taxon>Bacillati</taxon>
        <taxon>Actinomycetota</taxon>
        <taxon>Actinomycetes</taxon>
        <taxon>Micrococcales</taxon>
        <taxon>Brevibacteriaceae</taxon>
        <taxon>Sediminivirga</taxon>
    </lineage>
</organism>
<feature type="transmembrane region" description="Helical" evidence="1">
    <location>
        <begin position="111"/>
        <end position="137"/>
    </location>
</feature>
<dbReference type="Proteomes" id="UP000616114">
    <property type="component" value="Unassembled WGS sequence"/>
</dbReference>
<feature type="transmembrane region" description="Helical" evidence="1">
    <location>
        <begin position="38"/>
        <end position="57"/>
    </location>
</feature>
<feature type="transmembrane region" description="Helical" evidence="1">
    <location>
        <begin position="325"/>
        <end position="348"/>
    </location>
</feature>
<feature type="transmembrane region" description="Helical" evidence="1">
    <location>
        <begin position="360"/>
        <end position="384"/>
    </location>
</feature>
<keyword evidence="4" id="KW-1185">Reference proteome</keyword>
<keyword evidence="1" id="KW-0812">Transmembrane</keyword>
<feature type="transmembrane region" description="Helical" evidence="1">
    <location>
        <begin position="396"/>
        <end position="429"/>
    </location>
</feature>
<keyword evidence="1" id="KW-1133">Transmembrane helix</keyword>
<feature type="transmembrane region" description="Helical" evidence="1">
    <location>
        <begin position="149"/>
        <end position="169"/>
    </location>
</feature>
<feature type="transmembrane region" description="Helical" evidence="1">
    <location>
        <begin position="12"/>
        <end position="31"/>
    </location>
</feature>
<accession>A0A8J2U022</accession>
<dbReference type="EMBL" id="BMFY01000012">
    <property type="protein sequence ID" value="GGA22092.1"/>
    <property type="molecule type" value="Genomic_DNA"/>
</dbReference>
<dbReference type="PANTHER" id="PTHR35342:SF5">
    <property type="entry name" value="TRICARBOXYLIC TRANSPORT PROTEIN"/>
    <property type="match status" value="1"/>
</dbReference>
<dbReference type="RefSeq" id="WP_188551365.1">
    <property type="nucleotide sequence ID" value="NZ_BMFY01000012.1"/>
</dbReference>
<dbReference type="Pfam" id="PF01970">
    <property type="entry name" value="TctA"/>
    <property type="match status" value="1"/>
</dbReference>
<name>A0A8J2U022_9MICO</name>
<keyword evidence="1" id="KW-0472">Membrane</keyword>
<evidence type="ECO:0000259" key="2">
    <source>
        <dbReference type="Pfam" id="PF01970"/>
    </source>
</evidence>
<comment type="caution">
    <text evidence="3">The sequence shown here is derived from an EMBL/GenBank/DDBJ whole genome shotgun (WGS) entry which is preliminary data.</text>
</comment>
<feature type="transmembrane region" description="Helical" evidence="1">
    <location>
        <begin position="260"/>
        <end position="283"/>
    </location>
</feature>
<evidence type="ECO:0000313" key="3">
    <source>
        <dbReference type="EMBL" id="GGA22092.1"/>
    </source>
</evidence>
<dbReference type="InterPro" id="IPR002823">
    <property type="entry name" value="DUF112_TM"/>
</dbReference>
<feature type="domain" description="DUF112" evidence="2">
    <location>
        <begin position="22"/>
        <end position="445"/>
    </location>
</feature>
<reference evidence="3" key="1">
    <citation type="journal article" date="2014" name="Int. J. Syst. Evol. Microbiol.">
        <title>Complete genome sequence of Corynebacterium casei LMG S-19264T (=DSM 44701T), isolated from a smear-ripened cheese.</title>
        <authorList>
            <consortium name="US DOE Joint Genome Institute (JGI-PGF)"/>
            <person name="Walter F."/>
            <person name="Albersmeier A."/>
            <person name="Kalinowski J."/>
            <person name="Ruckert C."/>
        </authorList>
    </citation>
    <scope>NUCLEOTIDE SEQUENCE</scope>
    <source>
        <strain evidence="3">CGMCC 1.12785</strain>
    </source>
</reference>
<reference evidence="3" key="2">
    <citation type="submission" date="2020-09" db="EMBL/GenBank/DDBJ databases">
        <authorList>
            <person name="Sun Q."/>
            <person name="Zhou Y."/>
        </authorList>
    </citation>
    <scope>NUCLEOTIDE SEQUENCE</scope>
    <source>
        <strain evidence="3">CGMCC 1.12785</strain>
    </source>
</reference>
<feature type="transmembrane region" description="Helical" evidence="1">
    <location>
        <begin position="476"/>
        <end position="497"/>
    </location>
</feature>
<dbReference type="PANTHER" id="PTHR35342">
    <property type="entry name" value="TRICARBOXYLIC TRANSPORT PROTEIN"/>
    <property type="match status" value="1"/>
</dbReference>
<dbReference type="AlphaFoldDB" id="A0A8J2U022"/>
<evidence type="ECO:0000313" key="4">
    <source>
        <dbReference type="Proteomes" id="UP000616114"/>
    </source>
</evidence>
<proteinExistence type="predicted"/>
<protein>
    <submittedName>
        <fullName evidence="3">Tripartite tricarboxylate transporter TctA</fullName>
    </submittedName>
</protein>
<evidence type="ECO:0000256" key="1">
    <source>
        <dbReference type="SAM" id="Phobius"/>
    </source>
</evidence>
<sequence>MFFETLSDLGGGFLNALSPMSLAFALLGVLIGTIVGTLPGIGPITAIAILIPVSFGLDPAHGLIMLCAIYYGSMYGGSISAALIKTPGEISNAVMALDGYQMARRGRARTALATAALGSFIAGTLAVIGLTFLSPVLVQVSRVLASPEYFLLMLLALVLASTLVTGSWLKSGIAVFIGLAVGTIGLDPQMGAPRQTFGLDMLRDGVEFTIFAMALFAVPEAIRHLGNPRGFRKPVPIRKGPMLNREDWRRAAPAWARGSGLGFVIGVLPGVGPTLAAFMSYVMEKRLFEWRPRGRKERFGEGAIEGVAGPEAANNGGVGGAMVPLLSLGIPGSATTALLLVVFIMYGLQPGPLMFEQESTLVWTIIASMYIGNLALLVLNLPLVGLFVKLLTIPPVVLYAAILCFVLIGAYAIEYSLSGLLLILVFGILGYGMDKFGIPLAPAILALVLLPLIESNYSQMMQISGGDLSVLVQRPVSLTIIIFTVVCVALPPMVRLLRRRGDRREEKVEVPA</sequence>
<gene>
    <name evidence="3" type="ORF">GCM10011333_26430</name>
</gene>